<dbReference type="AlphaFoldDB" id="A0A556MXD8"/>
<evidence type="ECO:0000313" key="5">
    <source>
        <dbReference type="Proteomes" id="UP000318733"/>
    </source>
</evidence>
<sequence length="131" mass="14187">MPKTILLVEDDQDILDIMMYMLSDEGYRLLRSNGDDALQLATTELPDLVLLDHRLQTVWGADICRALKADERTKAIPVIMVSAAMNIEATAKAAGADRLVAKPFGLQEMLAVVADTLEQGGRSSGFGDIPA</sequence>
<reference evidence="4 5" key="1">
    <citation type="submission" date="2019-07" db="EMBL/GenBank/DDBJ databases">
        <authorList>
            <person name="Huq M.A."/>
        </authorList>
    </citation>
    <scope>NUCLEOTIDE SEQUENCE [LARGE SCALE GENOMIC DNA]</scope>
    <source>
        <strain evidence="4 5">MAH-19</strain>
    </source>
</reference>
<dbReference type="OrthoDB" id="710898at2"/>
<evidence type="ECO:0000313" key="4">
    <source>
        <dbReference type="EMBL" id="TSJ44488.1"/>
    </source>
</evidence>
<dbReference type="GO" id="GO:0000160">
    <property type="term" value="P:phosphorelay signal transduction system"/>
    <property type="evidence" value="ECO:0007669"/>
    <property type="project" value="InterPro"/>
</dbReference>
<dbReference type="SMART" id="SM00448">
    <property type="entry name" value="REC"/>
    <property type="match status" value="1"/>
</dbReference>
<dbReference type="RefSeq" id="WP_144248049.1">
    <property type="nucleotide sequence ID" value="NZ_VLPK01000001.1"/>
</dbReference>
<gene>
    <name evidence="4" type="ORF">FO440_10010</name>
</gene>
<dbReference type="PROSITE" id="PS50110">
    <property type="entry name" value="RESPONSE_REGULATORY"/>
    <property type="match status" value="1"/>
</dbReference>
<dbReference type="Proteomes" id="UP000318733">
    <property type="component" value="Unassembled WGS sequence"/>
</dbReference>
<dbReference type="InterPro" id="IPR011006">
    <property type="entry name" value="CheY-like_superfamily"/>
</dbReference>
<dbReference type="Gene3D" id="3.40.50.2300">
    <property type="match status" value="1"/>
</dbReference>
<dbReference type="EMBL" id="VLPK01000001">
    <property type="protein sequence ID" value="TSJ44488.1"/>
    <property type="molecule type" value="Genomic_DNA"/>
</dbReference>
<feature type="domain" description="Response regulatory" evidence="3">
    <location>
        <begin position="4"/>
        <end position="117"/>
    </location>
</feature>
<comment type="caution">
    <text evidence="4">The sequence shown here is derived from an EMBL/GenBank/DDBJ whole genome shotgun (WGS) entry which is preliminary data.</text>
</comment>
<organism evidence="4 5">
    <name type="scientific">Mucilaginibacter corticis</name>
    <dbReference type="NCBI Taxonomy" id="2597670"/>
    <lineage>
        <taxon>Bacteria</taxon>
        <taxon>Pseudomonadati</taxon>
        <taxon>Bacteroidota</taxon>
        <taxon>Sphingobacteriia</taxon>
        <taxon>Sphingobacteriales</taxon>
        <taxon>Sphingobacteriaceae</taxon>
        <taxon>Mucilaginibacter</taxon>
    </lineage>
</organism>
<keyword evidence="1 2" id="KW-0597">Phosphoprotein</keyword>
<protein>
    <submittedName>
        <fullName evidence="4">Response regulator</fullName>
    </submittedName>
</protein>
<dbReference type="InterPro" id="IPR050595">
    <property type="entry name" value="Bact_response_regulator"/>
</dbReference>
<evidence type="ECO:0000256" key="2">
    <source>
        <dbReference type="PROSITE-ProRule" id="PRU00169"/>
    </source>
</evidence>
<evidence type="ECO:0000256" key="1">
    <source>
        <dbReference type="ARBA" id="ARBA00022553"/>
    </source>
</evidence>
<dbReference type="SUPFAM" id="SSF52172">
    <property type="entry name" value="CheY-like"/>
    <property type="match status" value="1"/>
</dbReference>
<evidence type="ECO:0000259" key="3">
    <source>
        <dbReference type="PROSITE" id="PS50110"/>
    </source>
</evidence>
<dbReference type="Pfam" id="PF00072">
    <property type="entry name" value="Response_reg"/>
    <property type="match status" value="1"/>
</dbReference>
<proteinExistence type="predicted"/>
<name>A0A556MXD8_9SPHI</name>
<dbReference type="InterPro" id="IPR001789">
    <property type="entry name" value="Sig_transdc_resp-reg_receiver"/>
</dbReference>
<accession>A0A556MXD8</accession>
<keyword evidence="5" id="KW-1185">Reference proteome</keyword>
<dbReference type="PANTHER" id="PTHR44591">
    <property type="entry name" value="STRESS RESPONSE REGULATOR PROTEIN 1"/>
    <property type="match status" value="1"/>
</dbReference>
<feature type="modified residue" description="4-aspartylphosphate" evidence="2">
    <location>
        <position position="52"/>
    </location>
</feature>
<dbReference type="PANTHER" id="PTHR44591:SF3">
    <property type="entry name" value="RESPONSE REGULATORY DOMAIN-CONTAINING PROTEIN"/>
    <property type="match status" value="1"/>
</dbReference>